<feature type="non-terminal residue" evidence="1">
    <location>
        <position position="30"/>
    </location>
</feature>
<proteinExistence type="predicted"/>
<keyword evidence="2" id="KW-1185">Reference proteome</keyword>
<protein>
    <submittedName>
        <fullName evidence="1">Uncharacterized protein</fullName>
    </submittedName>
</protein>
<evidence type="ECO:0000313" key="1">
    <source>
        <dbReference type="EMBL" id="MCI40891.1"/>
    </source>
</evidence>
<comment type="caution">
    <text evidence="1">The sequence shown here is derived from an EMBL/GenBank/DDBJ whole genome shotgun (WGS) entry which is preliminary data.</text>
</comment>
<accession>A0A392RW78</accession>
<dbReference type="AlphaFoldDB" id="A0A392RW78"/>
<evidence type="ECO:0000313" key="2">
    <source>
        <dbReference type="Proteomes" id="UP000265520"/>
    </source>
</evidence>
<sequence length="30" mass="3216">MKNRDGYGDAVWPHIGDTVGMHIGDVADGM</sequence>
<reference evidence="1 2" key="1">
    <citation type="journal article" date="2018" name="Front. Plant Sci.">
        <title>Red Clover (Trifolium pratense) and Zigzag Clover (T. medium) - A Picture of Genomic Similarities and Differences.</title>
        <authorList>
            <person name="Dluhosova J."/>
            <person name="Istvanek J."/>
            <person name="Nedelnik J."/>
            <person name="Repkova J."/>
        </authorList>
    </citation>
    <scope>NUCLEOTIDE SEQUENCE [LARGE SCALE GENOMIC DNA]</scope>
    <source>
        <strain evidence="2">cv. 10/8</strain>
        <tissue evidence="1">Leaf</tissue>
    </source>
</reference>
<name>A0A392RW78_9FABA</name>
<dbReference type="EMBL" id="LXQA010285084">
    <property type="protein sequence ID" value="MCI40891.1"/>
    <property type="molecule type" value="Genomic_DNA"/>
</dbReference>
<organism evidence="1 2">
    <name type="scientific">Trifolium medium</name>
    <dbReference type="NCBI Taxonomy" id="97028"/>
    <lineage>
        <taxon>Eukaryota</taxon>
        <taxon>Viridiplantae</taxon>
        <taxon>Streptophyta</taxon>
        <taxon>Embryophyta</taxon>
        <taxon>Tracheophyta</taxon>
        <taxon>Spermatophyta</taxon>
        <taxon>Magnoliopsida</taxon>
        <taxon>eudicotyledons</taxon>
        <taxon>Gunneridae</taxon>
        <taxon>Pentapetalae</taxon>
        <taxon>rosids</taxon>
        <taxon>fabids</taxon>
        <taxon>Fabales</taxon>
        <taxon>Fabaceae</taxon>
        <taxon>Papilionoideae</taxon>
        <taxon>50 kb inversion clade</taxon>
        <taxon>NPAAA clade</taxon>
        <taxon>Hologalegina</taxon>
        <taxon>IRL clade</taxon>
        <taxon>Trifolieae</taxon>
        <taxon>Trifolium</taxon>
    </lineage>
</organism>
<dbReference type="Proteomes" id="UP000265520">
    <property type="component" value="Unassembled WGS sequence"/>
</dbReference>